<reference evidence="1" key="1">
    <citation type="submission" date="2020-05" db="EMBL/GenBank/DDBJ databases">
        <authorList>
            <person name="Chiriac C."/>
            <person name="Salcher M."/>
            <person name="Ghai R."/>
            <person name="Kavagutti S V."/>
        </authorList>
    </citation>
    <scope>NUCLEOTIDE SEQUENCE</scope>
</reference>
<name>A0A6J7AS31_9ZZZZ</name>
<evidence type="ECO:0000313" key="1">
    <source>
        <dbReference type="EMBL" id="CAB4835766.1"/>
    </source>
</evidence>
<gene>
    <name evidence="1" type="ORF">UFOPK3099_02872</name>
</gene>
<sequence length="254" mass="26142">MSTCSASVFTVCGRVGLVDDGSTFGSAATVMMSGAWPPPAPSVWYVWIERPAMAASVDSTYPASFSVSVWIATCTPARSATVRQASIAAGVVPQSSCSLNPPAPASTCSCNPSSETVLPLPSNTTFTGIPSIASCTRARFHAPGDTVVAFVPSAGPVPPPMIVVMPDANASSTICGQIRCTWQSIAPAVRMRPLPDSTSVDGPITSAGWTPLIVSGLPALPIPTIRPSRTPTSAFTTPQWSRINAPVITRSGVP</sequence>
<organism evidence="1">
    <name type="scientific">freshwater metagenome</name>
    <dbReference type="NCBI Taxonomy" id="449393"/>
    <lineage>
        <taxon>unclassified sequences</taxon>
        <taxon>metagenomes</taxon>
        <taxon>ecological metagenomes</taxon>
    </lineage>
</organism>
<dbReference type="AlphaFoldDB" id="A0A6J7AS31"/>
<proteinExistence type="predicted"/>
<protein>
    <submittedName>
        <fullName evidence="1">Unannotated protein</fullName>
    </submittedName>
</protein>
<dbReference type="EMBL" id="CAFAAV010000334">
    <property type="protein sequence ID" value="CAB4835766.1"/>
    <property type="molecule type" value="Genomic_DNA"/>
</dbReference>
<accession>A0A6J7AS31</accession>